<dbReference type="Pfam" id="PF00152">
    <property type="entry name" value="tRNA-synt_2"/>
    <property type="match status" value="1"/>
</dbReference>
<comment type="catalytic activity">
    <reaction evidence="7 8 9">
        <text>tRNA(Lys) + L-lysine + ATP = L-lysyl-tRNA(Lys) + AMP + diphosphate</text>
        <dbReference type="Rhea" id="RHEA:20792"/>
        <dbReference type="Rhea" id="RHEA-COMP:9696"/>
        <dbReference type="Rhea" id="RHEA-COMP:9697"/>
        <dbReference type="ChEBI" id="CHEBI:30616"/>
        <dbReference type="ChEBI" id="CHEBI:32551"/>
        <dbReference type="ChEBI" id="CHEBI:33019"/>
        <dbReference type="ChEBI" id="CHEBI:78442"/>
        <dbReference type="ChEBI" id="CHEBI:78529"/>
        <dbReference type="ChEBI" id="CHEBI:456215"/>
        <dbReference type="EC" id="6.1.1.6"/>
    </reaction>
</comment>
<comment type="subcellular location">
    <subcellularLocation>
        <location evidence="8">Cytoplasm</location>
    </subcellularLocation>
</comment>
<dbReference type="SUPFAM" id="SSF50249">
    <property type="entry name" value="Nucleic acid-binding proteins"/>
    <property type="match status" value="1"/>
</dbReference>
<dbReference type="Gene3D" id="2.40.50.140">
    <property type="entry name" value="Nucleic acid-binding proteins"/>
    <property type="match status" value="1"/>
</dbReference>
<dbReference type="InterPro" id="IPR004365">
    <property type="entry name" value="NA-bd_OB_tRNA"/>
</dbReference>
<evidence type="ECO:0000256" key="5">
    <source>
        <dbReference type="ARBA" id="ARBA00022840"/>
    </source>
</evidence>
<dbReference type="NCBIfam" id="TIGR00499">
    <property type="entry name" value="lysS_bact"/>
    <property type="match status" value="1"/>
</dbReference>
<evidence type="ECO:0000256" key="4">
    <source>
        <dbReference type="ARBA" id="ARBA00022741"/>
    </source>
</evidence>
<dbReference type="GO" id="GO:0005829">
    <property type="term" value="C:cytosol"/>
    <property type="evidence" value="ECO:0007669"/>
    <property type="project" value="TreeGrafter"/>
</dbReference>
<feature type="binding site" evidence="8">
    <location>
        <position position="412"/>
    </location>
    <ligand>
        <name>Mg(2+)</name>
        <dbReference type="ChEBI" id="CHEBI:18420"/>
        <label>1</label>
    </ligand>
</feature>
<dbReference type="InterPro" id="IPR044136">
    <property type="entry name" value="Lys-tRNA-ligase_II_N"/>
</dbReference>
<keyword evidence="3 8" id="KW-0479">Metal-binding</keyword>
<accession>A0A940DG12</accession>
<evidence type="ECO:0000313" key="11">
    <source>
        <dbReference type="EMBL" id="MBO8407444.1"/>
    </source>
</evidence>
<keyword evidence="4 8" id="KW-0547">Nucleotide-binding</keyword>
<dbReference type="Pfam" id="PF01336">
    <property type="entry name" value="tRNA_anti-codon"/>
    <property type="match status" value="1"/>
</dbReference>
<gene>
    <name evidence="8 11" type="primary">lysS</name>
    <name evidence="11" type="ORF">IAC77_03220</name>
</gene>
<dbReference type="EMBL" id="JADINE010000041">
    <property type="protein sequence ID" value="MBO8407444.1"/>
    <property type="molecule type" value="Genomic_DNA"/>
</dbReference>
<dbReference type="GO" id="GO:0006430">
    <property type="term" value="P:lysyl-tRNA aminoacylation"/>
    <property type="evidence" value="ECO:0007669"/>
    <property type="project" value="UniProtKB-UniRule"/>
</dbReference>
<dbReference type="InterPro" id="IPR004364">
    <property type="entry name" value="Aa-tRNA-synt_II"/>
</dbReference>
<evidence type="ECO:0000256" key="8">
    <source>
        <dbReference type="HAMAP-Rule" id="MF_00252"/>
    </source>
</evidence>
<organism evidence="11 12">
    <name type="scientific">Candidatus Enterousia excrementavium</name>
    <dbReference type="NCBI Taxonomy" id="2840789"/>
    <lineage>
        <taxon>Bacteria</taxon>
        <taxon>Pseudomonadati</taxon>
        <taxon>Pseudomonadota</taxon>
        <taxon>Alphaproteobacteria</taxon>
        <taxon>Candidatus Enterousia</taxon>
    </lineage>
</organism>
<dbReference type="PANTHER" id="PTHR42918">
    <property type="entry name" value="LYSYL-TRNA SYNTHETASE"/>
    <property type="match status" value="1"/>
</dbReference>
<dbReference type="SUPFAM" id="SSF55681">
    <property type="entry name" value="Class II aaRS and biotin synthetases"/>
    <property type="match status" value="1"/>
</dbReference>
<comment type="cofactor">
    <cofactor evidence="8 9">
        <name>Mg(2+)</name>
        <dbReference type="ChEBI" id="CHEBI:18420"/>
    </cofactor>
    <text evidence="8 9">Binds 3 Mg(2+) ions per subunit.</text>
</comment>
<dbReference type="InterPro" id="IPR002313">
    <property type="entry name" value="Lys-tRNA-ligase_II"/>
</dbReference>
<proteinExistence type="inferred from homology"/>
<keyword evidence="8" id="KW-0648">Protein biosynthesis</keyword>
<dbReference type="HAMAP" id="MF_00252">
    <property type="entry name" value="Lys_tRNA_synth_class2"/>
    <property type="match status" value="1"/>
</dbReference>
<keyword evidence="8" id="KW-0963">Cytoplasm</keyword>
<dbReference type="Gene3D" id="3.30.930.10">
    <property type="entry name" value="Bira Bifunctional Protein, Domain 2"/>
    <property type="match status" value="1"/>
</dbReference>
<dbReference type="CDD" id="cd04322">
    <property type="entry name" value="LysRS_N"/>
    <property type="match status" value="1"/>
</dbReference>
<dbReference type="InterPro" id="IPR012340">
    <property type="entry name" value="NA-bd_OB-fold"/>
</dbReference>
<dbReference type="InterPro" id="IPR045864">
    <property type="entry name" value="aa-tRNA-synth_II/BPL/LPL"/>
</dbReference>
<evidence type="ECO:0000256" key="7">
    <source>
        <dbReference type="ARBA" id="ARBA00048573"/>
    </source>
</evidence>
<dbReference type="Proteomes" id="UP000721442">
    <property type="component" value="Unassembled WGS sequence"/>
</dbReference>
<dbReference type="InterPro" id="IPR006195">
    <property type="entry name" value="aa-tRNA-synth_II"/>
</dbReference>
<dbReference type="PRINTS" id="PR00982">
    <property type="entry name" value="TRNASYNTHLYS"/>
</dbReference>
<comment type="similarity">
    <text evidence="1 8">Belongs to the class-II aminoacyl-tRNA synthetase family.</text>
</comment>
<dbReference type="GO" id="GO:0000287">
    <property type="term" value="F:magnesium ion binding"/>
    <property type="evidence" value="ECO:0007669"/>
    <property type="project" value="UniProtKB-UniRule"/>
</dbReference>
<sequence>MSENTNNATKISTNELQARLQKAENIRARDGVVWKDKFDRSHKICDTRNLSDGAHVRLAGRVTALRWLGKLMFGRIYDIDGEIQFSMSREELGEEQYKFMKSNVDLGDFIGIDGELYHTTAGELTVRVAKYEILSKALRPLPEKFHGLTDMETRYRQRYLDIIANEDTRRTMKMRFKMLRLIREYLNSNGFIEVETPIMQVVASGAAARPFITHHNALDADFYLRIAPELFLKQTIAAGFDRVYELGKNFRNEGMDAMHLQEFTMLEWYAAYWNYQDNIKFSWDMIQKIIMDLRGSLQIEYQGTKLDFSKYDEIDYTARMNELLGVDILEFRDTDALKKQLIAGGMFGADEMEPLKSVPAIVDYVFKRKIRDQIIQPTIVYNYPAYLIPLARRNDADNRRIDIFQLIVCGAELIKAYSELVDPIVQRAAFEEQAKNKAAGDDEAFDLDEDFLRAMEHGMPPISGLGLGIDRFFSIIADAPTLRDVILFPIMK</sequence>
<name>A0A940DG12_9PROT</name>
<feature type="domain" description="Aminoacyl-transfer RNA synthetases class-II family profile" evidence="10">
    <location>
        <begin position="172"/>
        <end position="489"/>
    </location>
</feature>
<keyword evidence="8 9" id="KW-0460">Magnesium</keyword>
<keyword evidence="5 8" id="KW-0067">ATP-binding</keyword>
<evidence type="ECO:0000313" key="12">
    <source>
        <dbReference type="Proteomes" id="UP000721442"/>
    </source>
</evidence>
<dbReference type="GO" id="GO:0005524">
    <property type="term" value="F:ATP binding"/>
    <property type="evidence" value="ECO:0007669"/>
    <property type="project" value="UniProtKB-UniRule"/>
</dbReference>
<dbReference type="GO" id="GO:0000049">
    <property type="term" value="F:tRNA binding"/>
    <property type="evidence" value="ECO:0007669"/>
    <property type="project" value="TreeGrafter"/>
</dbReference>
<evidence type="ECO:0000256" key="3">
    <source>
        <dbReference type="ARBA" id="ARBA00022723"/>
    </source>
</evidence>
<protein>
    <recommendedName>
        <fullName evidence="8">Lysine--tRNA ligase</fullName>
        <ecNumber evidence="8">6.1.1.6</ecNumber>
    </recommendedName>
    <alternativeName>
        <fullName evidence="8">Lysyl-tRNA synthetase</fullName>
        <shortName evidence="8">LysRS</shortName>
    </alternativeName>
</protein>
<evidence type="ECO:0000256" key="9">
    <source>
        <dbReference type="RuleBase" id="RU000336"/>
    </source>
</evidence>
<evidence type="ECO:0000256" key="6">
    <source>
        <dbReference type="ARBA" id="ARBA00023146"/>
    </source>
</evidence>
<dbReference type="AlphaFoldDB" id="A0A940DG12"/>
<evidence type="ECO:0000259" key="10">
    <source>
        <dbReference type="PROSITE" id="PS50862"/>
    </source>
</evidence>
<dbReference type="NCBIfam" id="NF001756">
    <property type="entry name" value="PRK00484.1"/>
    <property type="match status" value="1"/>
</dbReference>
<comment type="caution">
    <text evidence="11">The sequence shown here is derived from an EMBL/GenBank/DDBJ whole genome shotgun (WGS) entry which is preliminary data.</text>
</comment>
<keyword evidence="2 8" id="KW-0436">Ligase</keyword>
<evidence type="ECO:0000256" key="1">
    <source>
        <dbReference type="ARBA" id="ARBA00008226"/>
    </source>
</evidence>
<dbReference type="EC" id="6.1.1.6" evidence="8"/>
<dbReference type="PROSITE" id="PS50862">
    <property type="entry name" value="AA_TRNA_LIGASE_II"/>
    <property type="match status" value="1"/>
</dbReference>
<reference evidence="11" key="1">
    <citation type="submission" date="2020-10" db="EMBL/GenBank/DDBJ databases">
        <authorList>
            <person name="Gilroy R."/>
        </authorList>
    </citation>
    <scope>NUCLEOTIDE SEQUENCE</scope>
    <source>
        <strain evidence="11">B1-16210</strain>
    </source>
</reference>
<dbReference type="GO" id="GO:0004824">
    <property type="term" value="F:lysine-tRNA ligase activity"/>
    <property type="evidence" value="ECO:0007669"/>
    <property type="project" value="UniProtKB-UniRule"/>
</dbReference>
<feature type="binding site" evidence="8">
    <location>
        <position position="412"/>
    </location>
    <ligand>
        <name>Mg(2+)</name>
        <dbReference type="ChEBI" id="CHEBI:18420"/>
        <label>2</label>
    </ligand>
</feature>
<dbReference type="InterPro" id="IPR018149">
    <property type="entry name" value="Lys-tRNA-synth_II_C"/>
</dbReference>
<comment type="caution">
    <text evidence="8">Lacks conserved residue(s) required for the propagation of feature annotation.</text>
</comment>
<dbReference type="PANTHER" id="PTHR42918:SF15">
    <property type="entry name" value="LYSINE--TRNA LIGASE, CHLOROPLASTIC_MITOCHONDRIAL"/>
    <property type="match status" value="1"/>
</dbReference>
<evidence type="ECO:0000256" key="2">
    <source>
        <dbReference type="ARBA" id="ARBA00022598"/>
    </source>
</evidence>
<keyword evidence="6 8" id="KW-0030">Aminoacyl-tRNA synthetase</keyword>
<comment type="subunit">
    <text evidence="8">Homodimer.</text>
</comment>
<reference evidence="11" key="2">
    <citation type="journal article" date="2021" name="PeerJ">
        <title>Extensive microbial diversity within the chicken gut microbiome revealed by metagenomics and culture.</title>
        <authorList>
            <person name="Gilroy R."/>
            <person name="Ravi A."/>
            <person name="Getino M."/>
            <person name="Pursley I."/>
            <person name="Horton D.L."/>
            <person name="Alikhan N.F."/>
            <person name="Baker D."/>
            <person name="Gharbi K."/>
            <person name="Hall N."/>
            <person name="Watson M."/>
            <person name="Adriaenssens E.M."/>
            <person name="Foster-Nyarko E."/>
            <person name="Jarju S."/>
            <person name="Secka A."/>
            <person name="Antonio M."/>
            <person name="Oren A."/>
            <person name="Chaudhuri R.R."/>
            <person name="La Ragione R."/>
            <person name="Hildebrand F."/>
            <person name="Pallen M.J."/>
        </authorList>
    </citation>
    <scope>NUCLEOTIDE SEQUENCE</scope>
    <source>
        <strain evidence="11">B1-16210</strain>
    </source>
</reference>